<protein>
    <submittedName>
        <fullName evidence="2">Uncharacterized protein</fullName>
    </submittedName>
</protein>
<dbReference type="Proteomes" id="UP000183567">
    <property type="component" value="Unassembled WGS sequence"/>
</dbReference>
<reference evidence="2 3" key="1">
    <citation type="submission" date="2016-03" db="EMBL/GenBank/DDBJ databases">
        <title>Comparative genomics of the ectomycorrhizal sister species Rhizopogon vinicolor and Rhizopogon vesiculosus (Basidiomycota: Boletales) reveals a divergence of the mating type B locus.</title>
        <authorList>
            <person name="Mujic A.B."/>
            <person name="Kuo A."/>
            <person name="Tritt A."/>
            <person name="Lipzen A."/>
            <person name="Chen C."/>
            <person name="Johnson J."/>
            <person name="Sharma A."/>
            <person name="Barry K."/>
            <person name="Grigoriev I.V."/>
            <person name="Spatafora J.W."/>
        </authorList>
    </citation>
    <scope>NUCLEOTIDE SEQUENCE [LARGE SCALE GENOMIC DNA]</scope>
    <source>
        <strain evidence="2 3">AM-OR11-056</strain>
    </source>
</reference>
<gene>
    <name evidence="2" type="ORF">AZE42_11855</name>
</gene>
<evidence type="ECO:0000313" key="2">
    <source>
        <dbReference type="EMBL" id="OJA13534.1"/>
    </source>
</evidence>
<organism evidence="2 3">
    <name type="scientific">Rhizopogon vesiculosus</name>
    <dbReference type="NCBI Taxonomy" id="180088"/>
    <lineage>
        <taxon>Eukaryota</taxon>
        <taxon>Fungi</taxon>
        <taxon>Dikarya</taxon>
        <taxon>Basidiomycota</taxon>
        <taxon>Agaricomycotina</taxon>
        <taxon>Agaricomycetes</taxon>
        <taxon>Agaricomycetidae</taxon>
        <taxon>Boletales</taxon>
        <taxon>Suillineae</taxon>
        <taxon>Rhizopogonaceae</taxon>
        <taxon>Rhizopogon</taxon>
    </lineage>
</organism>
<feature type="compositionally biased region" description="Basic and acidic residues" evidence="1">
    <location>
        <begin position="28"/>
        <end position="39"/>
    </location>
</feature>
<dbReference type="AlphaFoldDB" id="A0A1J8PW80"/>
<evidence type="ECO:0000313" key="3">
    <source>
        <dbReference type="Proteomes" id="UP000183567"/>
    </source>
</evidence>
<accession>A0A1J8PW80</accession>
<name>A0A1J8PW80_9AGAM</name>
<feature type="region of interest" description="Disordered" evidence="1">
    <location>
        <begin position="28"/>
        <end position="50"/>
    </location>
</feature>
<comment type="caution">
    <text evidence="2">The sequence shown here is derived from an EMBL/GenBank/DDBJ whole genome shotgun (WGS) entry which is preliminary data.</text>
</comment>
<evidence type="ECO:0000256" key="1">
    <source>
        <dbReference type="SAM" id="MobiDB-lite"/>
    </source>
</evidence>
<dbReference type="EMBL" id="LVVM01004112">
    <property type="protein sequence ID" value="OJA13534.1"/>
    <property type="molecule type" value="Genomic_DNA"/>
</dbReference>
<proteinExistence type="predicted"/>
<sequence length="50" mass="5798">MDTSVMRWAMHLSDMSFSRVLGQERSWFDRSENGERQDGHAFGNNSDATF</sequence>
<keyword evidence="3" id="KW-1185">Reference proteome</keyword>
<dbReference type="OrthoDB" id="3164709at2759"/>